<keyword evidence="2" id="KW-1185">Reference proteome</keyword>
<dbReference type="OrthoDB" id="5423360at2759"/>
<accession>A0A9P0EM25</accession>
<organism evidence="1 2">
    <name type="scientific">Clonostachys solani</name>
    <dbReference type="NCBI Taxonomy" id="160281"/>
    <lineage>
        <taxon>Eukaryota</taxon>
        <taxon>Fungi</taxon>
        <taxon>Dikarya</taxon>
        <taxon>Ascomycota</taxon>
        <taxon>Pezizomycotina</taxon>
        <taxon>Sordariomycetes</taxon>
        <taxon>Hypocreomycetidae</taxon>
        <taxon>Hypocreales</taxon>
        <taxon>Bionectriaceae</taxon>
        <taxon>Clonostachys</taxon>
    </lineage>
</organism>
<comment type="caution">
    <text evidence="1">The sequence shown here is derived from an EMBL/GenBank/DDBJ whole genome shotgun (WGS) entry which is preliminary data.</text>
</comment>
<dbReference type="AlphaFoldDB" id="A0A9P0EM25"/>
<dbReference type="Proteomes" id="UP000775872">
    <property type="component" value="Unassembled WGS sequence"/>
</dbReference>
<dbReference type="EMBL" id="CABFOC020000045">
    <property type="protein sequence ID" value="CAH0053574.1"/>
    <property type="molecule type" value="Genomic_DNA"/>
</dbReference>
<evidence type="ECO:0000313" key="2">
    <source>
        <dbReference type="Proteomes" id="UP000775872"/>
    </source>
</evidence>
<gene>
    <name evidence="1" type="ORF">CSOL1703_00005447</name>
</gene>
<sequence>MRLTAGILNAEGVITQFPKTSDFGMPGFFGRDISKLTKMISVSSGRPCPLRKAFMANSTVEILCPSDYLSTANDEQTHATDQFIQGLELSFKTRRSMISIANLWKEDMPDGIENRDIAAYLKTAGICPLIRDSEEVSEALGDDDRAESTASSSSPALKVLAKLDFNKRISEEKQAECARRCEVYRDWILSTIFETDSENKLKFMVFPALEGKSNRGDEPEPALDNDVHSLDDLLNGYAPTNMSSILQAPELTVVGV</sequence>
<evidence type="ECO:0000313" key="1">
    <source>
        <dbReference type="EMBL" id="CAH0053574.1"/>
    </source>
</evidence>
<reference evidence="1" key="1">
    <citation type="submission" date="2021-10" db="EMBL/GenBank/DDBJ databases">
        <authorList>
            <person name="Piombo E."/>
        </authorList>
    </citation>
    <scope>NUCLEOTIDE SEQUENCE</scope>
</reference>
<name>A0A9P0EM25_9HYPO</name>
<proteinExistence type="predicted"/>
<protein>
    <submittedName>
        <fullName evidence="1">Uncharacterized protein</fullName>
    </submittedName>
</protein>